<feature type="domain" description="Pectinesterase inhibitor" evidence="5">
    <location>
        <begin position="27"/>
        <end position="168"/>
    </location>
</feature>
<keyword evidence="2" id="KW-1015">Disulfide bond</keyword>
<accession>A0A384LA81</accession>
<dbReference type="InterPro" id="IPR052421">
    <property type="entry name" value="PCW_Enzyme_Inhibitor"/>
</dbReference>
<protein>
    <recommendedName>
        <fullName evidence="5">Pectinesterase inhibitor domain-containing protein</fullName>
    </recommendedName>
</protein>
<dbReference type="OMA" id="MQQCHNS"/>
<dbReference type="PANTHER" id="PTHR36710">
    <property type="entry name" value="PECTINESTERASE INHIBITOR-LIKE"/>
    <property type="match status" value="1"/>
</dbReference>
<dbReference type="Pfam" id="PF04043">
    <property type="entry name" value="PMEI"/>
    <property type="match status" value="1"/>
</dbReference>
<feature type="chain" id="PRO_5016847092" description="Pectinesterase inhibitor domain-containing protein" evidence="4">
    <location>
        <begin position="21"/>
        <end position="179"/>
    </location>
</feature>
<sequence>MNKKMALLAKLLILTTLVTTISVISRANEELMMQQCHNSDNPTLCLRCLSSDPGSHEADKVGLARIILKCINSHLLVLTKNASTLGSQHYQNPNTAAALKQCGLGFSTAKHGVGEADTQLITGDYDKAAYDVSVKVVNPPVSCRNSLEALNIQVPSSFRYHMDVYLALTQALLRIVDRF</sequence>
<comment type="caution">
    <text evidence="7">The sequence shown here is derived from an EMBL/GenBank/DDBJ whole genome shotgun (WGS) entry which is preliminary data.</text>
</comment>
<comment type="similarity">
    <text evidence="3">Belongs to the PMEI family.</text>
</comment>
<proteinExistence type="inferred from homology"/>
<evidence type="ECO:0000256" key="3">
    <source>
        <dbReference type="ARBA" id="ARBA00038471"/>
    </source>
</evidence>
<dbReference type="InterPro" id="IPR034086">
    <property type="entry name" value="PMEI_plant"/>
</dbReference>
<dbReference type="GO" id="GO:0046910">
    <property type="term" value="F:pectinesterase inhibitor activity"/>
    <property type="evidence" value="ECO:0007669"/>
    <property type="project" value="InterPro"/>
</dbReference>
<evidence type="ECO:0000313" key="6">
    <source>
        <dbReference type="Araport" id="AT3G12880"/>
    </source>
</evidence>
<evidence type="ECO:0000256" key="2">
    <source>
        <dbReference type="ARBA" id="ARBA00023157"/>
    </source>
</evidence>
<dbReference type="SUPFAM" id="SSF101148">
    <property type="entry name" value="Plant invertase/pectin methylesterase inhibitor"/>
    <property type="match status" value="1"/>
</dbReference>
<dbReference type="EMBL" id="LUHQ01000003">
    <property type="protein sequence ID" value="OAP06300.1"/>
    <property type="molecule type" value="Genomic_DNA"/>
</dbReference>
<dbReference type="AlphaFoldDB" id="A0A384LA81"/>
<evidence type="ECO:0000313" key="7">
    <source>
        <dbReference type="EMBL" id="OAP06300.1"/>
    </source>
</evidence>
<dbReference type="FunFam" id="1.20.140.40:FF:000008">
    <property type="entry name" value="Invertase/pectin methylesterase inhibitor family protein"/>
    <property type="match status" value="1"/>
</dbReference>
<keyword evidence="1 4" id="KW-0732">Signal</keyword>
<gene>
    <name evidence="6" type="ordered locus">At3g12880</name>
    <name evidence="7" type="ordered locus">AXX17_At3g12950</name>
</gene>
<reference evidence="8" key="1">
    <citation type="journal article" date="2016" name="Proc. Natl. Acad. Sci. U.S.A.">
        <title>Chromosome-level assembly of Arabidopsis thaliana Ler reveals the extent of translocation and inversion polymorphisms.</title>
        <authorList>
            <person name="Zapata L."/>
            <person name="Ding J."/>
            <person name="Willing E.M."/>
            <person name="Hartwig B."/>
            <person name="Bezdan D."/>
            <person name="Jiao W.B."/>
            <person name="Patel V."/>
            <person name="Velikkakam James G."/>
            <person name="Koornneef M."/>
            <person name="Ossowski S."/>
            <person name="Schneeberger K."/>
        </authorList>
    </citation>
    <scope>NUCLEOTIDE SEQUENCE [LARGE SCALE GENOMIC DNA]</scope>
    <source>
        <strain evidence="8">cv. Landsberg erecta</strain>
    </source>
</reference>
<dbReference type="Araport" id="AT3G12880"/>
<feature type="signal peptide" evidence="4">
    <location>
        <begin position="1"/>
        <end position="20"/>
    </location>
</feature>
<dbReference type="KEGG" id="ath:AT3G12880"/>
<evidence type="ECO:0000259" key="5">
    <source>
        <dbReference type="SMART" id="SM00856"/>
    </source>
</evidence>
<dbReference type="NCBIfam" id="TIGR01614">
    <property type="entry name" value="PME_inhib"/>
    <property type="match status" value="1"/>
</dbReference>
<dbReference type="SMR" id="A0A384LA81"/>
<dbReference type="InterPro" id="IPR035513">
    <property type="entry name" value="Invertase/methylesterase_inhib"/>
</dbReference>
<dbReference type="GeneID" id="820471"/>
<dbReference type="InterPro" id="IPR006501">
    <property type="entry name" value="Pectinesterase_inhib_dom"/>
</dbReference>
<dbReference type="SMART" id="SM00856">
    <property type="entry name" value="PMEI"/>
    <property type="match status" value="1"/>
</dbReference>
<name>A0A384LA81_ARATH</name>
<dbReference type="Proteomes" id="UP000078284">
    <property type="component" value="Chromosome 3"/>
</dbReference>
<dbReference type="RefSeq" id="NP_187894.2">
    <property type="nucleotide sequence ID" value="NM_112124.3"/>
</dbReference>
<evidence type="ECO:0000313" key="8">
    <source>
        <dbReference type="Proteomes" id="UP000078284"/>
    </source>
</evidence>
<dbReference type="PANTHER" id="PTHR36710:SF18">
    <property type="entry name" value="PECTINESTERASE INHIBITOR 5-RELATED"/>
    <property type="match status" value="1"/>
</dbReference>
<dbReference type="ExpressionAtlas" id="A0A384LA81">
    <property type="expression patterns" value="baseline and differential"/>
</dbReference>
<dbReference type="CDD" id="cd15797">
    <property type="entry name" value="PMEI"/>
    <property type="match status" value="1"/>
</dbReference>
<evidence type="ECO:0000256" key="1">
    <source>
        <dbReference type="ARBA" id="ARBA00022729"/>
    </source>
</evidence>
<dbReference type="Gene3D" id="1.20.140.40">
    <property type="entry name" value="Invertase/pectin methylesterase inhibitor family protein"/>
    <property type="match status" value="1"/>
</dbReference>
<evidence type="ECO:0000256" key="4">
    <source>
        <dbReference type="SAM" id="SignalP"/>
    </source>
</evidence>
<organism evidence="7 8">
    <name type="scientific">Arabidopsis thaliana</name>
    <name type="common">Mouse-ear cress</name>
    <dbReference type="NCBI Taxonomy" id="3702"/>
    <lineage>
        <taxon>Eukaryota</taxon>
        <taxon>Viridiplantae</taxon>
        <taxon>Streptophyta</taxon>
        <taxon>Embryophyta</taxon>
        <taxon>Tracheophyta</taxon>
        <taxon>Spermatophyta</taxon>
        <taxon>Magnoliopsida</taxon>
        <taxon>eudicotyledons</taxon>
        <taxon>Gunneridae</taxon>
        <taxon>Pentapetalae</taxon>
        <taxon>rosids</taxon>
        <taxon>malvids</taxon>
        <taxon>Brassicales</taxon>
        <taxon>Brassicaceae</taxon>
        <taxon>Camelineae</taxon>
        <taxon>Arabidopsis</taxon>
    </lineage>
</organism>